<dbReference type="InterPro" id="IPR005801">
    <property type="entry name" value="ADC_synthase"/>
</dbReference>
<feature type="domain" description="Chorismate-utilising enzyme C-terminal" evidence="1">
    <location>
        <begin position="79"/>
        <end position="322"/>
    </location>
</feature>
<dbReference type="AlphaFoldDB" id="A0A7K0KES5"/>
<dbReference type="Pfam" id="PF00425">
    <property type="entry name" value="Chorismate_bind"/>
    <property type="match status" value="1"/>
</dbReference>
<dbReference type="SUPFAM" id="SSF56322">
    <property type="entry name" value="ADC synthase"/>
    <property type="match status" value="1"/>
</dbReference>
<keyword evidence="2" id="KW-0808">Transferase</keyword>
<dbReference type="PRINTS" id="PR00095">
    <property type="entry name" value="ANTSNTHASEI"/>
</dbReference>
<gene>
    <name evidence="2" type="ORF">FYJ73_06700</name>
</gene>
<keyword evidence="3" id="KW-1185">Reference proteome</keyword>
<keyword evidence="2" id="KW-0032">Aminotransferase</keyword>
<comment type="caution">
    <text evidence="2">The sequence shown here is derived from an EMBL/GenBank/DDBJ whole genome shotgun (WGS) entry which is preliminary data.</text>
</comment>
<dbReference type="Proteomes" id="UP000438914">
    <property type="component" value="Unassembled WGS sequence"/>
</dbReference>
<dbReference type="PANTHER" id="PTHR11236:SF50">
    <property type="entry name" value="AMINODEOXYCHORISMATE SYNTHASE COMPONENT 1"/>
    <property type="match status" value="1"/>
</dbReference>
<reference evidence="2 3" key="1">
    <citation type="submission" date="2019-08" db="EMBL/GenBank/DDBJ databases">
        <title>In-depth cultivation of the pig gut microbiome towards novel bacterial diversity and tailored functional studies.</title>
        <authorList>
            <person name="Wylensek D."/>
            <person name="Hitch T.C.A."/>
            <person name="Clavel T."/>
        </authorList>
    </citation>
    <scope>NUCLEOTIDE SEQUENCE [LARGE SCALE GENOMIC DNA]</scope>
    <source>
        <strain evidence="2 3">LKV-178-WT-2A</strain>
    </source>
</reference>
<dbReference type="Gene3D" id="3.60.120.10">
    <property type="entry name" value="Anthranilate synthase"/>
    <property type="match status" value="1"/>
</dbReference>
<dbReference type="EC" id="2.6.1.85" evidence="2"/>
<evidence type="ECO:0000259" key="1">
    <source>
        <dbReference type="Pfam" id="PF00425"/>
    </source>
</evidence>
<name>A0A7K0KES5_9BACT</name>
<sequence>MELQWIDAKEAEARLNAWGAEDRPFFFLTDYLRCRWLVEPIAALPADELLFAFPGYSNAPCEETNGVSLVWQPHPLRPDAYREKFEIVHRNMLAGNSYLANLTCRIPLDTNLSLRDIFLLSHARYRLWVKDAFVCFSPESFVRIRDGVISSYPMKGTISCSVPNALQTLLGDVKEAAEHATIVDLIRNDLSRVADYVTVRRYRYVERLETCNGSILQTSSEIAGRLPQDYRCHLGDILMAQLPAGSITGAPKPSTMAIIREAEGYDRGFYTGVAGICDRGQMDSCVLIRFIDKEDGQLFFKAGGGITAQSDWQKEYQEIKEKTYVPIC</sequence>
<dbReference type="GO" id="GO:0000162">
    <property type="term" value="P:L-tryptophan biosynthetic process"/>
    <property type="evidence" value="ECO:0007669"/>
    <property type="project" value="TreeGrafter"/>
</dbReference>
<organism evidence="2 3">
    <name type="scientific">Hallella mizrahii</name>
    <dbReference type="NCBI Taxonomy" id="2606637"/>
    <lineage>
        <taxon>Bacteria</taxon>
        <taxon>Pseudomonadati</taxon>
        <taxon>Bacteroidota</taxon>
        <taxon>Bacteroidia</taxon>
        <taxon>Bacteroidales</taxon>
        <taxon>Prevotellaceae</taxon>
        <taxon>Hallella</taxon>
    </lineage>
</organism>
<dbReference type="PANTHER" id="PTHR11236">
    <property type="entry name" value="AMINOBENZOATE/ANTHRANILATE SYNTHASE"/>
    <property type="match status" value="1"/>
</dbReference>
<dbReference type="InterPro" id="IPR015890">
    <property type="entry name" value="Chorismate_C"/>
</dbReference>
<proteinExistence type="predicted"/>
<dbReference type="InterPro" id="IPR019999">
    <property type="entry name" value="Anth_synth_I-like"/>
</dbReference>
<accession>A0A7K0KES5</accession>
<evidence type="ECO:0000313" key="2">
    <source>
        <dbReference type="EMBL" id="MST84358.1"/>
    </source>
</evidence>
<dbReference type="GO" id="GO:0046820">
    <property type="term" value="F:4-amino-4-deoxychorismate synthase activity"/>
    <property type="evidence" value="ECO:0007669"/>
    <property type="project" value="UniProtKB-EC"/>
</dbReference>
<evidence type="ECO:0000313" key="3">
    <source>
        <dbReference type="Proteomes" id="UP000438914"/>
    </source>
</evidence>
<protein>
    <submittedName>
        <fullName evidence="2">Aminodeoxychorismate synthase component I</fullName>
        <ecNumber evidence="2">2.6.1.85</ecNumber>
    </submittedName>
</protein>
<dbReference type="EMBL" id="VUNG01000013">
    <property type="protein sequence ID" value="MST84358.1"/>
    <property type="molecule type" value="Genomic_DNA"/>
</dbReference>
<dbReference type="NCBIfam" id="NF005486">
    <property type="entry name" value="PRK07093.1"/>
    <property type="match status" value="1"/>
</dbReference>
<dbReference type="RefSeq" id="WP_154533946.1">
    <property type="nucleotide sequence ID" value="NZ_VUNG01000013.1"/>
</dbReference>